<dbReference type="AlphaFoldDB" id="A0A392PQF3"/>
<dbReference type="InterPro" id="IPR005162">
    <property type="entry name" value="Retrotrans_gag_dom"/>
</dbReference>
<reference evidence="2 3" key="1">
    <citation type="journal article" date="2018" name="Front. Plant Sci.">
        <title>Red Clover (Trifolium pratense) and Zigzag Clover (T. medium) - A Picture of Genomic Similarities and Differences.</title>
        <authorList>
            <person name="Dluhosova J."/>
            <person name="Istvanek J."/>
            <person name="Nedelnik J."/>
            <person name="Repkova J."/>
        </authorList>
    </citation>
    <scope>NUCLEOTIDE SEQUENCE [LARGE SCALE GENOMIC DNA]</scope>
    <source>
        <strain evidence="3">cv. 10/8</strain>
        <tissue evidence="2">Leaf</tissue>
    </source>
</reference>
<dbReference type="EMBL" id="LXQA010089178">
    <property type="protein sequence ID" value="MCI13670.1"/>
    <property type="molecule type" value="Genomic_DNA"/>
</dbReference>
<evidence type="ECO:0000313" key="3">
    <source>
        <dbReference type="Proteomes" id="UP000265520"/>
    </source>
</evidence>
<sequence length="204" mass="23795">EDRVTSMEKAFEDRVSTLEETFRQTFTGFRNTLTEEFARLRHEPGKITTSSAKETVSEYQMVVKKVELPSFDGEDPVGWITCAESYFEVQGTSEEVKVRLAKLSMEGTTIHWFNLLRDTENNLTWMRLKQALIERYGGRQSDNPFEELKDLQQIGDVEEYITEFEYISSQVARLPENQYLGYFLGGLKLEIRLKVRTLNPRSRI</sequence>
<feature type="non-terminal residue" evidence="2">
    <location>
        <position position="1"/>
    </location>
</feature>
<evidence type="ECO:0000313" key="2">
    <source>
        <dbReference type="EMBL" id="MCI13670.1"/>
    </source>
</evidence>
<proteinExistence type="predicted"/>
<evidence type="ECO:0000259" key="1">
    <source>
        <dbReference type="Pfam" id="PF03732"/>
    </source>
</evidence>
<dbReference type="Proteomes" id="UP000265520">
    <property type="component" value="Unassembled WGS sequence"/>
</dbReference>
<protein>
    <submittedName>
        <fullName evidence="2">Retrotransposon gag protein</fullName>
    </submittedName>
</protein>
<feature type="domain" description="Retrotransposon gag" evidence="1">
    <location>
        <begin position="100"/>
        <end position="188"/>
    </location>
</feature>
<keyword evidence="3" id="KW-1185">Reference proteome</keyword>
<organism evidence="2 3">
    <name type="scientific">Trifolium medium</name>
    <dbReference type="NCBI Taxonomy" id="97028"/>
    <lineage>
        <taxon>Eukaryota</taxon>
        <taxon>Viridiplantae</taxon>
        <taxon>Streptophyta</taxon>
        <taxon>Embryophyta</taxon>
        <taxon>Tracheophyta</taxon>
        <taxon>Spermatophyta</taxon>
        <taxon>Magnoliopsida</taxon>
        <taxon>eudicotyledons</taxon>
        <taxon>Gunneridae</taxon>
        <taxon>Pentapetalae</taxon>
        <taxon>rosids</taxon>
        <taxon>fabids</taxon>
        <taxon>Fabales</taxon>
        <taxon>Fabaceae</taxon>
        <taxon>Papilionoideae</taxon>
        <taxon>50 kb inversion clade</taxon>
        <taxon>NPAAA clade</taxon>
        <taxon>Hologalegina</taxon>
        <taxon>IRL clade</taxon>
        <taxon>Trifolieae</taxon>
        <taxon>Trifolium</taxon>
    </lineage>
</organism>
<accession>A0A392PQF3</accession>
<name>A0A392PQF3_9FABA</name>
<dbReference type="Pfam" id="PF03732">
    <property type="entry name" value="Retrotrans_gag"/>
    <property type="match status" value="1"/>
</dbReference>
<comment type="caution">
    <text evidence="2">The sequence shown here is derived from an EMBL/GenBank/DDBJ whole genome shotgun (WGS) entry which is preliminary data.</text>
</comment>